<dbReference type="PROSITE" id="PS50097">
    <property type="entry name" value="BTB"/>
    <property type="match status" value="1"/>
</dbReference>
<keyword evidence="4" id="KW-1185">Reference proteome</keyword>
<evidence type="ECO:0000313" key="4">
    <source>
        <dbReference type="Proteomes" id="UP000265703"/>
    </source>
</evidence>
<dbReference type="EMBL" id="QKYT01000581">
    <property type="protein sequence ID" value="RIA83348.1"/>
    <property type="molecule type" value="Genomic_DNA"/>
</dbReference>
<dbReference type="Gene3D" id="3.30.710.10">
    <property type="entry name" value="Potassium Channel Kv1.1, Chain A"/>
    <property type="match status" value="1"/>
</dbReference>
<dbReference type="InterPro" id="IPR011333">
    <property type="entry name" value="SKP1/BTB/POZ_sf"/>
</dbReference>
<sequence>MDPILYLEILKNFETLLTSKKNYDVIILAGEEQHQKELYAHSTVLRCQSNYFDTAFSSSWAEKRNGKFIFKKPNISPYILEAILRYLYCGKINLADKNGTYILNLLVATDELDLYSLGEYVQEFFIKYQYQFLKNDPIAILEIIFQHETFIKLKDYFLEIICQESDILFGTDNIQALPAQILETLLIREDLALDEIEVWNNLIVWTHGQQPTVRKDPSKWTHDELALMEKTLSHFIPMVRFHDISSKEFYNKVLPYQYLLPEKLRQEILRFYLVGDIKKIGSYPSRTLCNANELNSNIINAKYLALFARWIEKKDKVLKRMSHSFNLLLRGSRDGFGAKVFHERCDNKGATIVVAKIKETHKIVGGYNPLDWEGHCLKNTPDSFIFLFESCDDVNAGKIGRVIEAENAIVCDHSWGPLFGRYHSEFNSNDLSMNDDGKWSSATNAYPNINIPRKFTAEDYEVYQVVYHIG</sequence>
<accession>A0A397SBK1</accession>
<feature type="domain" description="BTB" evidence="1">
    <location>
        <begin position="23"/>
        <end position="96"/>
    </location>
</feature>
<dbReference type="OrthoDB" id="25620at2759"/>
<dbReference type="SMART" id="SM00225">
    <property type="entry name" value="BTB"/>
    <property type="match status" value="1"/>
</dbReference>
<name>A0A397SBK1_9GLOM</name>
<dbReference type="InterPro" id="IPR000210">
    <property type="entry name" value="BTB/POZ_dom"/>
</dbReference>
<organism evidence="3 4">
    <name type="scientific">Glomus cerebriforme</name>
    <dbReference type="NCBI Taxonomy" id="658196"/>
    <lineage>
        <taxon>Eukaryota</taxon>
        <taxon>Fungi</taxon>
        <taxon>Fungi incertae sedis</taxon>
        <taxon>Mucoromycota</taxon>
        <taxon>Glomeromycotina</taxon>
        <taxon>Glomeromycetes</taxon>
        <taxon>Glomerales</taxon>
        <taxon>Glomeraceae</taxon>
        <taxon>Glomus</taxon>
    </lineage>
</organism>
<dbReference type="Pfam" id="PF07534">
    <property type="entry name" value="TLD"/>
    <property type="match status" value="1"/>
</dbReference>
<protein>
    <recommendedName>
        <fullName evidence="5">BTB/POZ domain-containing protein</fullName>
    </recommendedName>
</protein>
<dbReference type="AlphaFoldDB" id="A0A397SBK1"/>
<evidence type="ECO:0000259" key="2">
    <source>
        <dbReference type="PROSITE" id="PS51886"/>
    </source>
</evidence>
<dbReference type="PANTHER" id="PTHR24410:SF23">
    <property type="entry name" value="BTB DOMAIN-CONTAINING PROTEIN-RELATED"/>
    <property type="match status" value="1"/>
</dbReference>
<evidence type="ECO:0000259" key="1">
    <source>
        <dbReference type="PROSITE" id="PS50097"/>
    </source>
</evidence>
<dbReference type="CDD" id="cd18186">
    <property type="entry name" value="BTB_POZ_ZBTB_KLHL-like"/>
    <property type="match status" value="1"/>
</dbReference>
<dbReference type="InterPro" id="IPR051481">
    <property type="entry name" value="BTB-POZ/Galectin-3-binding"/>
</dbReference>
<dbReference type="SUPFAM" id="SSF54695">
    <property type="entry name" value="POZ domain"/>
    <property type="match status" value="1"/>
</dbReference>
<dbReference type="Proteomes" id="UP000265703">
    <property type="component" value="Unassembled WGS sequence"/>
</dbReference>
<reference evidence="3 4" key="1">
    <citation type="submission" date="2018-06" db="EMBL/GenBank/DDBJ databases">
        <title>Comparative genomics reveals the genomic features of Rhizophagus irregularis, R. cerebriforme, R. diaphanum and Gigaspora rosea, and their symbiotic lifestyle signature.</title>
        <authorList>
            <person name="Morin E."/>
            <person name="San Clemente H."/>
            <person name="Chen E.C.H."/>
            <person name="De La Providencia I."/>
            <person name="Hainaut M."/>
            <person name="Kuo A."/>
            <person name="Kohler A."/>
            <person name="Murat C."/>
            <person name="Tang N."/>
            <person name="Roy S."/>
            <person name="Loubradou J."/>
            <person name="Henrissat B."/>
            <person name="Grigoriev I.V."/>
            <person name="Corradi N."/>
            <person name="Roux C."/>
            <person name="Martin F.M."/>
        </authorList>
    </citation>
    <scope>NUCLEOTIDE SEQUENCE [LARGE SCALE GENOMIC DNA]</scope>
    <source>
        <strain evidence="3 4">DAOM 227022</strain>
    </source>
</reference>
<evidence type="ECO:0008006" key="5">
    <source>
        <dbReference type="Google" id="ProtNLM"/>
    </source>
</evidence>
<evidence type="ECO:0000313" key="3">
    <source>
        <dbReference type="EMBL" id="RIA83348.1"/>
    </source>
</evidence>
<comment type="caution">
    <text evidence="3">The sequence shown here is derived from an EMBL/GenBank/DDBJ whole genome shotgun (WGS) entry which is preliminary data.</text>
</comment>
<dbReference type="PANTHER" id="PTHR24410">
    <property type="entry name" value="HL07962P-RELATED"/>
    <property type="match status" value="1"/>
</dbReference>
<gene>
    <name evidence="3" type="ORF">C1645_833995</name>
</gene>
<dbReference type="Pfam" id="PF00651">
    <property type="entry name" value="BTB"/>
    <property type="match status" value="1"/>
</dbReference>
<dbReference type="PROSITE" id="PS51886">
    <property type="entry name" value="TLDC"/>
    <property type="match status" value="1"/>
</dbReference>
<proteinExistence type="predicted"/>
<feature type="domain" description="TLDc" evidence="2">
    <location>
        <begin position="297"/>
        <end position="466"/>
    </location>
</feature>
<dbReference type="InterPro" id="IPR006571">
    <property type="entry name" value="TLDc_dom"/>
</dbReference>